<keyword evidence="1" id="KW-0175">Coiled coil</keyword>
<organism evidence="2 3">
    <name type="scientific">Prochlorococcus phage P-SSP10</name>
    <dbReference type="NCBI Taxonomy" id="885867"/>
    <lineage>
        <taxon>Viruses</taxon>
        <taxon>Duplodnaviria</taxon>
        <taxon>Heunggongvirae</taxon>
        <taxon>Uroviricota</taxon>
        <taxon>Caudoviricetes</taxon>
        <taxon>Autographivirales</taxon>
        <taxon>Sechaudvirinae</taxon>
        <taxon>Tangaroavirus</taxon>
        <taxon>Tangaroavirus PSSP10</taxon>
    </lineage>
</organism>
<feature type="coiled-coil region" evidence="1">
    <location>
        <begin position="29"/>
        <end position="67"/>
    </location>
</feature>
<evidence type="ECO:0000313" key="3">
    <source>
        <dbReference type="Proteomes" id="UP000201285"/>
    </source>
</evidence>
<evidence type="ECO:0000313" key="2">
    <source>
        <dbReference type="EMBL" id="AGG54667.1"/>
    </source>
</evidence>
<reference evidence="2 3" key="1">
    <citation type="submission" date="2010-10" db="EMBL/GenBank/DDBJ databases">
        <title>The Genome Sequence of Prochlorococcus phage P-SSP10.</title>
        <authorList>
            <consortium name="The Broad Institute Genome Sequencing Platform"/>
            <person name="Henn M.R."/>
            <person name="Sullivan M.S."/>
            <person name="Osburne M.S."/>
            <person name="Levin J."/>
            <person name="Malboeuf C."/>
            <person name="Casali M."/>
            <person name="Russ C."/>
            <person name="Lennon N."/>
            <person name="Chapman S.B."/>
            <person name="Erlich R."/>
            <person name="Young S.K."/>
            <person name="Yandava C."/>
            <person name="Zeng Q."/>
            <person name="Alvarado L."/>
            <person name="Anderson S."/>
            <person name="Berlin A."/>
            <person name="Chen Z."/>
            <person name="Freedman E."/>
            <person name="Gellesch M."/>
            <person name="Goldberg J."/>
            <person name="Green L."/>
            <person name="Griggs A."/>
            <person name="Gujja S."/>
            <person name="Heilman E.R."/>
            <person name="Heiman D."/>
            <person name="Hollinger A."/>
            <person name="Howarth C."/>
            <person name="Larson L."/>
            <person name="Mehta T."/>
            <person name="Pearson M."/>
            <person name="Roberts A."/>
            <person name="Ryan E."/>
            <person name="Saif S."/>
            <person name="Shea T."/>
            <person name="Shenoy N."/>
            <person name="Sisk P."/>
            <person name="Stolte C."/>
            <person name="Sykes S."/>
            <person name="White J."/>
            <person name="Yu Q."/>
            <person name="Coleman M.L."/>
            <person name="Huang K.H."/>
            <person name="Weigele P.R."/>
            <person name="DeFrancesco A.S."/>
            <person name="Kern S.E."/>
            <person name="Thompson L.R."/>
            <person name="Fu R."/>
            <person name="Hombeck B."/>
            <person name="Chisholm S.W."/>
            <person name="Haas B."/>
            <person name="Nusbaum C."/>
            <person name="Birren B."/>
        </authorList>
    </citation>
    <scope>NUCLEOTIDE SEQUENCE [LARGE SCALE GENOMIC DNA]</scope>
    <source>
        <strain evidence="2 3">P-SSP10</strain>
    </source>
</reference>
<name>M1UH54_9CAUD</name>
<dbReference type="KEGG" id="vg:15009149"/>
<dbReference type="GeneID" id="15009149"/>
<gene>
    <name evidence="2" type="ORF">PROG_00011</name>
</gene>
<accession>M1UH54</accession>
<dbReference type="OrthoDB" id="24089at10239"/>
<dbReference type="EMBL" id="HQ337022">
    <property type="protein sequence ID" value="AGG54667.1"/>
    <property type="molecule type" value="Genomic_DNA"/>
</dbReference>
<sequence>MYSLFDYMLSPPVKTVVVVTEEQLNDLKAKQLNEEIETVKRQREELEAAYNRRKQNLTDSLASLESQVKALTPAKPAKKNVTTK</sequence>
<keyword evidence="3" id="KW-1185">Reference proteome</keyword>
<dbReference type="RefSeq" id="YP_007672664.1">
    <property type="nucleotide sequence ID" value="NC_020835.1"/>
</dbReference>
<evidence type="ECO:0000256" key="1">
    <source>
        <dbReference type="SAM" id="Coils"/>
    </source>
</evidence>
<dbReference type="Proteomes" id="UP000201285">
    <property type="component" value="Segment"/>
</dbReference>
<proteinExistence type="predicted"/>
<protein>
    <submittedName>
        <fullName evidence="2">Uncharacterized protein</fullName>
    </submittedName>
</protein>